<evidence type="ECO:0000313" key="2">
    <source>
        <dbReference type="EMBL" id="MBA0623455.1"/>
    </source>
</evidence>
<dbReference type="PANTHER" id="PTHR44259:SF114">
    <property type="entry name" value="OS06G0707300 PROTEIN"/>
    <property type="match status" value="1"/>
</dbReference>
<comment type="caution">
    <text evidence="2">The sequence shown here is derived from an EMBL/GenBank/DDBJ whole genome shotgun (WGS) entry which is preliminary data.</text>
</comment>
<dbReference type="PANTHER" id="PTHR44259">
    <property type="entry name" value="OS07G0183000 PROTEIN-RELATED"/>
    <property type="match status" value="1"/>
</dbReference>
<name>A0A7J8SC13_GOSDV</name>
<evidence type="ECO:0000259" key="1">
    <source>
        <dbReference type="Pfam" id="PF03478"/>
    </source>
</evidence>
<reference evidence="2 3" key="1">
    <citation type="journal article" date="2019" name="Genome Biol. Evol.">
        <title>Insights into the evolution of the New World diploid cottons (Gossypium, subgenus Houzingenia) based on genome sequencing.</title>
        <authorList>
            <person name="Grover C.E."/>
            <person name="Arick M.A. 2nd"/>
            <person name="Thrash A."/>
            <person name="Conover J.L."/>
            <person name="Sanders W.S."/>
            <person name="Peterson D.G."/>
            <person name="Frelichowski J.E."/>
            <person name="Scheffler J.A."/>
            <person name="Scheffler B.E."/>
            <person name="Wendel J.F."/>
        </authorList>
    </citation>
    <scope>NUCLEOTIDE SEQUENCE [LARGE SCALE GENOMIC DNA]</scope>
    <source>
        <strain evidence="2">27</strain>
        <tissue evidence="2">Leaf</tissue>
    </source>
</reference>
<organism evidence="2 3">
    <name type="scientific">Gossypium davidsonii</name>
    <name type="common">Davidson's cotton</name>
    <name type="synonym">Gossypium klotzschianum subsp. davidsonii</name>
    <dbReference type="NCBI Taxonomy" id="34287"/>
    <lineage>
        <taxon>Eukaryota</taxon>
        <taxon>Viridiplantae</taxon>
        <taxon>Streptophyta</taxon>
        <taxon>Embryophyta</taxon>
        <taxon>Tracheophyta</taxon>
        <taxon>Spermatophyta</taxon>
        <taxon>Magnoliopsida</taxon>
        <taxon>eudicotyledons</taxon>
        <taxon>Gunneridae</taxon>
        <taxon>Pentapetalae</taxon>
        <taxon>rosids</taxon>
        <taxon>malvids</taxon>
        <taxon>Malvales</taxon>
        <taxon>Malvaceae</taxon>
        <taxon>Malvoideae</taxon>
        <taxon>Gossypium</taxon>
    </lineage>
</organism>
<dbReference type="Proteomes" id="UP000593561">
    <property type="component" value="Unassembled WGS sequence"/>
</dbReference>
<accession>A0A7J8SC13</accession>
<keyword evidence="3" id="KW-1185">Reference proteome</keyword>
<dbReference type="InterPro" id="IPR050942">
    <property type="entry name" value="F-box_BR-signaling"/>
</dbReference>
<gene>
    <name evidence="2" type="ORF">Godav_008919</name>
</gene>
<sequence>MRFQSVTSNNVYDYELAACASGKTICGSSSGFLIMVDETSQISMIDPLTKARRFTLPTILPSLPPKPSTDIEPSERRLTHKYPVHKAVLSSPPDRNPYDYILMVIHGEERELAYYSALTQTWIEIQEAGRYYDDIIFRLGKFYAVDEYGKVILREPGLPPTVDEIAMPWLLRGSKVYLVVMGMHYVTLVGVMREKDARIGDMGDWAIFLGQNESMALSIRVVKGAKGNCIYFTDDNFDAYKYGVVGGHDIDAGHRFLVSIQRQIWAATTCIEMGNLKNINMRKRQDIHSRSPVRILETTSIPQLLGEDRGLVNGIQLAGSGH</sequence>
<dbReference type="AlphaFoldDB" id="A0A7J8SC13"/>
<dbReference type="InterPro" id="IPR005174">
    <property type="entry name" value="KIB1-4_b-propeller"/>
</dbReference>
<feature type="domain" description="KIB1-4 beta-propeller" evidence="1">
    <location>
        <begin position="4"/>
        <end position="240"/>
    </location>
</feature>
<dbReference type="Pfam" id="PF03478">
    <property type="entry name" value="Beta-prop_KIB1-4"/>
    <property type="match status" value="1"/>
</dbReference>
<proteinExistence type="predicted"/>
<protein>
    <recommendedName>
        <fullName evidence="1">KIB1-4 beta-propeller domain-containing protein</fullName>
    </recommendedName>
</protein>
<evidence type="ECO:0000313" key="3">
    <source>
        <dbReference type="Proteomes" id="UP000593561"/>
    </source>
</evidence>
<dbReference type="EMBL" id="JABFAC010000009">
    <property type="protein sequence ID" value="MBA0623455.1"/>
    <property type="molecule type" value="Genomic_DNA"/>
</dbReference>